<accession>A0A4Z1H5D5</accession>
<feature type="domain" description="Heterokaryon incompatibility" evidence="2">
    <location>
        <begin position="1"/>
        <end position="81"/>
    </location>
</feature>
<evidence type="ECO:0000313" key="4">
    <source>
        <dbReference type="Proteomes" id="UP000297814"/>
    </source>
</evidence>
<name>A0A4Z1H5D5_9HELO</name>
<gene>
    <name evidence="3" type="ORF">BHYA_0002g00150</name>
</gene>
<dbReference type="PANTHER" id="PTHR33112:SF16">
    <property type="entry name" value="HETEROKARYON INCOMPATIBILITY DOMAIN-CONTAINING PROTEIN"/>
    <property type="match status" value="1"/>
</dbReference>
<dbReference type="EMBL" id="PQXK01000002">
    <property type="protein sequence ID" value="TGO43211.1"/>
    <property type="molecule type" value="Genomic_DNA"/>
</dbReference>
<organism evidence="3 4">
    <name type="scientific">Botrytis hyacinthi</name>
    <dbReference type="NCBI Taxonomy" id="278943"/>
    <lineage>
        <taxon>Eukaryota</taxon>
        <taxon>Fungi</taxon>
        <taxon>Dikarya</taxon>
        <taxon>Ascomycota</taxon>
        <taxon>Pezizomycotina</taxon>
        <taxon>Leotiomycetes</taxon>
        <taxon>Helotiales</taxon>
        <taxon>Sclerotiniaceae</taxon>
        <taxon>Botrytis</taxon>
    </lineage>
</organism>
<sequence length="435" mass="49319">MVEIYRNSALTIGAAAAHKAADCMLHTRSPTSRDMKPKLKLSKDSGSDDIVEIASSVLRREDLANLIGYGPLQSRAWAFQERILSPRILWYGRRQIYWQCLCGFQSADGTPSGGVAFPSSEDYIYPIITQRLFFSQHYNDGSTRFSEEELLEINHEYQSMVMEYCTRALSYPNDKLPAFSGIAALLHKAVGGHYLAGIWSKLFRENLLWHNVGSTAPHKKQYRAPSWSWAVTDEEMLLSYDNLSRLASTPYDPILLPHHIELSSENPYGAVKYAHIIVDTLTLKLIHLVNPESSPLIPFSPRTSRQKEGETKIQSGGSVAPISIETSFKCAKLRTSYNHNWDEDTPDWSAVSPLEYKVMLVGLERRSEKYGDGTSVLGSVSCLKCLILQEDPEDAKVCRRVGRADLNIYYREVDEPDLDPWFASDWWERETLKLI</sequence>
<evidence type="ECO:0000313" key="3">
    <source>
        <dbReference type="EMBL" id="TGO43211.1"/>
    </source>
</evidence>
<evidence type="ECO:0000256" key="1">
    <source>
        <dbReference type="SAM" id="MobiDB-lite"/>
    </source>
</evidence>
<feature type="region of interest" description="Disordered" evidence="1">
    <location>
        <begin position="297"/>
        <end position="316"/>
    </location>
</feature>
<dbReference type="AlphaFoldDB" id="A0A4Z1H5D5"/>
<comment type="caution">
    <text evidence="3">The sequence shown here is derived from an EMBL/GenBank/DDBJ whole genome shotgun (WGS) entry which is preliminary data.</text>
</comment>
<dbReference type="Pfam" id="PF06985">
    <property type="entry name" value="HET"/>
    <property type="match status" value="1"/>
</dbReference>
<evidence type="ECO:0000259" key="2">
    <source>
        <dbReference type="Pfam" id="PF06985"/>
    </source>
</evidence>
<protein>
    <recommendedName>
        <fullName evidence="2">Heterokaryon incompatibility domain-containing protein</fullName>
    </recommendedName>
</protein>
<dbReference type="Proteomes" id="UP000297814">
    <property type="component" value="Unassembled WGS sequence"/>
</dbReference>
<dbReference type="InterPro" id="IPR010730">
    <property type="entry name" value="HET"/>
</dbReference>
<reference evidence="3 4" key="1">
    <citation type="submission" date="2017-12" db="EMBL/GenBank/DDBJ databases">
        <title>Comparative genomics of Botrytis spp.</title>
        <authorList>
            <person name="Valero-Jimenez C.A."/>
            <person name="Tapia P."/>
            <person name="Veloso J."/>
            <person name="Silva-Moreno E."/>
            <person name="Staats M."/>
            <person name="Valdes J.H."/>
            <person name="Van Kan J.A.L."/>
        </authorList>
    </citation>
    <scope>NUCLEOTIDE SEQUENCE [LARGE SCALE GENOMIC DNA]</scope>
    <source>
        <strain evidence="3 4">Bh0001</strain>
    </source>
</reference>
<proteinExistence type="predicted"/>
<dbReference type="PANTHER" id="PTHR33112">
    <property type="entry name" value="DOMAIN PROTEIN, PUTATIVE-RELATED"/>
    <property type="match status" value="1"/>
</dbReference>
<keyword evidence="4" id="KW-1185">Reference proteome</keyword>